<gene>
    <name evidence="1" type="primary">L1317 (internal to L1313)</name>
</gene>
<protein>
    <submittedName>
        <fullName evidence="1">L1317 protein</fullName>
    </submittedName>
</protein>
<dbReference type="EMBL" id="X91488">
    <property type="protein sequence ID" value="CAA62777.1"/>
    <property type="molecule type" value="Genomic_DNA"/>
</dbReference>
<sequence>MYCRLLSTASISDENLFMILPTGVVSKKVIGLLITDLAMLSCSFLEPLIEQYSSIIILRKLLNAADATPIKEYTPTNIQTLSFEPFFSLDSDQYFNQKFSAKSKTLVNIINKKNKTTPKTPQALIYAR</sequence>
<dbReference type="AlphaFoldDB" id="E9PAA8"/>
<name>E9PAA8_YEASX</name>
<accession>E9PAA8</accession>
<reference evidence="1" key="5">
    <citation type="journal article" date="1996" name="Yeast">
        <title>Sequence analysis of the CEN12 region of Saccharomyces cerevisiae on a 43.7 kb fragment of chromosome XII including an open reading frame homologous to the human cystic fibrosis transmembrane conductance regulator protein CFTR.</title>
        <authorList>
            <person name="Miosga T."/>
            <person name="Zimmermann F.K."/>
        </authorList>
    </citation>
    <scope>NUCLEOTIDE SEQUENCE</scope>
    <source>
        <strain evidence="1">FY23 /RD005</strain>
    </source>
</reference>
<organism evidence="1">
    <name type="scientific">Saccharomyces cerevisiae</name>
    <name type="common">Baker's yeast</name>
    <dbReference type="NCBI Taxonomy" id="4932"/>
    <lineage>
        <taxon>Eukaryota</taxon>
        <taxon>Fungi</taxon>
        <taxon>Dikarya</taxon>
        <taxon>Ascomycota</taxon>
        <taxon>Saccharomycotina</taxon>
        <taxon>Saccharomycetes</taxon>
        <taxon>Saccharomycetales</taxon>
        <taxon>Saccharomycetaceae</taxon>
        <taxon>Saccharomyces</taxon>
    </lineage>
</organism>
<reference evidence="1" key="1">
    <citation type="journal article" date="1991" name="Mol. Cell. Biol.">
        <title>SDC25, a CDC25-like gene which contains a RAS-activating domain and is a dispensable gene of Saccharomyces cerevisiae.</title>
        <authorList>
            <person name="Damak F."/>
            <person name="Boy-Marcotte E."/>
            <person name="le Roscouet D."/>
            <person name="Guilbaud R."/>
            <person name="Jacquet M."/>
        </authorList>
    </citation>
    <scope>NUCLEOTIDE SEQUENCE</scope>
    <source>
        <strain evidence="1">FY23 /RD005</strain>
    </source>
</reference>
<reference evidence="1" key="3">
    <citation type="journal article" date="1994" name="J. Cell Biol.">
        <title>MMM1 encodes a mitochondrial outer membrane protein essential for establishing and maintaining the structure of yeast mitochondria.</title>
        <authorList>
            <person name="Burgess S.M."/>
            <person name="Delannoy M."/>
            <person name="Jensen R.E."/>
        </authorList>
    </citation>
    <scope>NUCLEOTIDE SEQUENCE</scope>
    <source>
        <strain evidence="1">FY23 /RD005</strain>
    </source>
</reference>
<evidence type="ECO:0000313" key="1">
    <source>
        <dbReference type="EMBL" id="CAA62777.1"/>
    </source>
</evidence>
<proteinExistence type="predicted"/>
<reference evidence="1" key="2">
    <citation type="journal article" date="1992" name="Proc. Natl. Acad. Sci. U.S.A.">
        <title>A putative ATP-dependent RNA helicase involved in Saccharomyces cerevisiae ribosome assembly.</title>
        <authorList>
            <person name="Ripmaster T.L."/>
            <person name="Vaughn G.P."/>
            <person name="Woolford J.L. Jr."/>
        </authorList>
    </citation>
    <scope>NUCLEOTIDE SEQUENCE</scope>
    <source>
        <strain evidence="1">FY23 /RD005</strain>
    </source>
</reference>
<reference evidence="1" key="4">
    <citation type="journal article" date="1995" name="J. Cell Biol.">
        <title>DNM1, a dynamin-related gene, participates in endosomal trafficking in yeast.</title>
        <authorList>
            <person name="Gammie A.E."/>
            <person name="Kurihara L.J."/>
            <person name="Vallee R.B."/>
            <person name="Rose M.D."/>
        </authorList>
    </citation>
    <scope>NUCLEOTIDE SEQUENCE</scope>
    <source>
        <strain evidence="1">FY23 /RD005</strain>
    </source>
</reference>